<evidence type="ECO:0000256" key="1">
    <source>
        <dbReference type="SAM" id="MobiDB-lite"/>
    </source>
</evidence>
<feature type="compositionally biased region" description="Basic and acidic residues" evidence="1">
    <location>
        <begin position="14"/>
        <end position="30"/>
    </location>
</feature>
<reference evidence="2 3" key="1">
    <citation type="submission" date="2024-11" db="EMBL/GenBank/DDBJ databases">
        <title>Chromosome-level genome assembly of Eucalyptus globulus Labill. provides insights into its genome evolution.</title>
        <authorList>
            <person name="Li X."/>
        </authorList>
    </citation>
    <scope>NUCLEOTIDE SEQUENCE [LARGE SCALE GENOMIC DNA]</scope>
    <source>
        <strain evidence="2">CL2024</strain>
        <tissue evidence="2">Fresh tender leaves</tissue>
    </source>
</reference>
<dbReference type="AlphaFoldDB" id="A0ABD3L9T6"/>
<dbReference type="EMBL" id="JBJKBG010000002">
    <property type="protein sequence ID" value="KAL3748576.1"/>
    <property type="molecule type" value="Genomic_DNA"/>
</dbReference>
<keyword evidence="3" id="KW-1185">Reference proteome</keyword>
<name>A0ABD3L9T6_EUCGL</name>
<protein>
    <submittedName>
        <fullName evidence="2">Uncharacterized protein</fullName>
    </submittedName>
</protein>
<sequence length="89" mass="9938">MHGEWPGAGNAREAGARRRERRGDPKADEFKSMVVELMVPVLFCGTYSRRAPTLPLALRNGPLLSSSGDPESWPESRKRSTPRWDESVS</sequence>
<gene>
    <name evidence="2" type="ORF">ACJRO7_009760</name>
</gene>
<proteinExistence type="predicted"/>
<feature type="compositionally biased region" description="Basic and acidic residues" evidence="1">
    <location>
        <begin position="74"/>
        <end position="89"/>
    </location>
</feature>
<comment type="caution">
    <text evidence="2">The sequence shown here is derived from an EMBL/GenBank/DDBJ whole genome shotgun (WGS) entry which is preliminary data.</text>
</comment>
<feature type="region of interest" description="Disordered" evidence="1">
    <location>
        <begin position="1"/>
        <end position="30"/>
    </location>
</feature>
<dbReference type="Proteomes" id="UP001634007">
    <property type="component" value="Unassembled WGS sequence"/>
</dbReference>
<organism evidence="2 3">
    <name type="scientific">Eucalyptus globulus</name>
    <name type="common">Tasmanian blue gum</name>
    <dbReference type="NCBI Taxonomy" id="34317"/>
    <lineage>
        <taxon>Eukaryota</taxon>
        <taxon>Viridiplantae</taxon>
        <taxon>Streptophyta</taxon>
        <taxon>Embryophyta</taxon>
        <taxon>Tracheophyta</taxon>
        <taxon>Spermatophyta</taxon>
        <taxon>Magnoliopsida</taxon>
        <taxon>eudicotyledons</taxon>
        <taxon>Gunneridae</taxon>
        <taxon>Pentapetalae</taxon>
        <taxon>rosids</taxon>
        <taxon>malvids</taxon>
        <taxon>Myrtales</taxon>
        <taxon>Myrtaceae</taxon>
        <taxon>Myrtoideae</taxon>
        <taxon>Eucalypteae</taxon>
        <taxon>Eucalyptus</taxon>
    </lineage>
</organism>
<evidence type="ECO:0000313" key="3">
    <source>
        <dbReference type="Proteomes" id="UP001634007"/>
    </source>
</evidence>
<evidence type="ECO:0000313" key="2">
    <source>
        <dbReference type="EMBL" id="KAL3748576.1"/>
    </source>
</evidence>
<feature type="region of interest" description="Disordered" evidence="1">
    <location>
        <begin position="58"/>
        <end position="89"/>
    </location>
</feature>
<accession>A0ABD3L9T6</accession>